<dbReference type="PROSITE" id="PS50853">
    <property type="entry name" value="FN3"/>
    <property type="match status" value="1"/>
</dbReference>
<feature type="non-terminal residue" evidence="4">
    <location>
        <position position="1"/>
    </location>
</feature>
<keyword evidence="3" id="KW-1185">Reference proteome</keyword>
<keyword evidence="1" id="KW-0812">Transmembrane</keyword>
<reference evidence="4" key="1">
    <citation type="submission" date="2025-08" db="UniProtKB">
        <authorList>
            <consortium name="RefSeq"/>
        </authorList>
    </citation>
    <scope>IDENTIFICATION</scope>
    <source>
        <tissue evidence="4">Muscle</tissue>
    </source>
</reference>
<dbReference type="CDD" id="cd00063">
    <property type="entry name" value="FN3"/>
    <property type="match status" value="1"/>
</dbReference>
<evidence type="ECO:0000313" key="4">
    <source>
        <dbReference type="RefSeq" id="XP_022253694.1"/>
    </source>
</evidence>
<sequence>PPEPLENCTISNLTQTTIVIECFEGYDGGLRQHFYAEVFHKGQNALESNFTTQSPVFFARKLSPGSLYVVKLYAINVQGKSEPFVTNIETLQAPATQSRRDVGWHFPVKPILITVVSVVVIFILIAACALILHKSRILTRRKGSRKPGGQDLKYSEPLEKEVFVSEDLSRGTTCEEKCPDVIPAEMKYVESAVGEAASSSFTEIHLYPETSPGRYASQASSTKHVKPVEHQDENVVQNLEKCTPLLTDFEKTQDSQCSQSSGDYLDLQTGYRKEVAEALLAAPPRDFQQTEV</sequence>
<feature type="domain" description="Fibronectin type-III" evidence="2">
    <location>
        <begin position="1"/>
        <end position="96"/>
    </location>
</feature>
<organism evidence="3 4">
    <name type="scientific">Limulus polyphemus</name>
    <name type="common">Atlantic horseshoe crab</name>
    <dbReference type="NCBI Taxonomy" id="6850"/>
    <lineage>
        <taxon>Eukaryota</taxon>
        <taxon>Metazoa</taxon>
        <taxon>Ecdysozoa</taxon>
        <taxon>Arthropoda</taxon>
        <taxon>Chelicerata</taxon>
        <taxon>Merostomata</taxon>
        <taxon>Xiphosura</taxon>
        <taxon>Limulidae</taxon>
        <taxon>Limulus</taxon>
    </lineage>
</organism>
<evidence type="ECO:0000313" key="3">
    <source>
        <dbReference type="Proteomes" id="UP000694941"/>
    </source>
</evidence>
<gene>
    <name evidence="4" type="primary">LOC111088294</name>
</gene>
<dbReference type="InterPro" id="IPR003961">
    <property type="entry name" value="FN3_dom"/>
</dbReference>
<protein>
    <submittedName>
        <fullName evidence="4">Uncharacterized protein LOC111088294</fullName>
    </submittedName>
</protein>
<dbReference type="InterPro" id="IPR036116">
    <property type="entry name" value="FN3_sf"/>
</dbReference>
<keyword evidence="1" id="KW-1133">Transmembrane helix</keyword>
<accession>A0ABM1TCT8</accession>
<keyword evidence="1" id="KW-0472">Membrane</keyword>
<dbReference type="PANTHER" id="PTHR23278:SF19">
    <property type="entry name" value="OBSCURIN"/>
    <property type="match status" value="1"/>
</dbReference>
<feature type="transmembrane region" description="Helical" evidence="1">
    <location>
        <begin position="111"/>
        <end position="132"/>
    </location>
</feature>
<proteinExistence type="predicted"/>
<name>A0ABM1TCT8_LIMPO</name>
<dbReference type="PANTHER" id="PTHR23278">
    <property type="entry name" value="SIDESTEP PROTEIN"/>
    <property type="match status" value="1"/>
</dbReference>
<dbReference type="GeneID" id="111088294"/>
<evidence type="ECO:0000259" key="2">
    <source>
        <dbReference type="PROSITE" id="PS50853"/>
    </source>
</evidence>
<dbReference type="RefSeq" id="XP_022253694.1">
    <property type="nucleotide sequence ID" value="XM_022397986.1"/>
</dbReference>
<dbReference type="Proteomes" id="UP000694941">
    <property type="component" value="Unplaced"/>
</dbReference>
<dbReference type="SUPFAM" id="SSF49265">
    <property type="entry name" value="Fibronectin type III"/>
    <property type="match status" value="1"/>
</dbReference>
<evidence type="ECO:0000256" key="1">
    <source>
        <dbReference type="SAM" id="Phobius"/>
    </source>
</evidence>